<name>A0A7J6SDE6_PEROL</name>
<reference evidence="1 2" key="1">
    <citation type="submission" date="2020-04" db="EMBL/GenBank/DDBJ databases">
        <title>Perkinsus olseni comparative genomics.</title>
        <authorList>
            <person name="Bogema D.R."/>
        </authorList>
    </citation>
    <scope>NUCLEOTIDE SEQUENCE [LARGE SCALE GENOMIC DNA]</scope>
    <source>
        <strain evidence="1">ATCC PRA-205</strain>
    </source>
</reference>
<sequence length="208" mass="23207">MDIDHGDRRIEDLKRLARTAWPDLVDKDIRLMYYDDEESICPLIEESWPDAVELGVEANPSKEWNNRLKLYVKLREDDEEAVTGKITDVAEGNRAEEDTSKRHITVLLCDCEKVKKLIEDSTNLKFTLGSREIATEAETKDGSNVNASGLIFAEAIIYRADYRVEVVNDVEALDDAVVVNGVTVDVEVGADVEEAVEVIGSHTEGPQG</sequence>
<proteinExistence type="predicted"/>
<evidence type="ECO:0000313" key="1">
    <source>
        <dbReference type="EMBL" id="KAF4730984.1"/>
    </source>
</evidence>
<protein>
    <submittedName>
        <fullName evidence="1">Uncharacterized protein</fullName>
    </submittedName>
</protein>
<dbReference type="EMBL" id="JABANM010015495">
    <property type="protein sequence ID" value="KAF4730984.1"/>
    <property type="molecule type" value="Genomic_DNA"/>
</dbReference>
<evidence type="ECO:0000313" key="2">
    <source>
        <dbReference type="Proteomes" id="UP000574390"/>
    </source>
</evidence>
<dbReference type="Proteomes" id="UP000574390">
    <property type="component" value="Unassembled WGS sequence"/>
</dbReference>
<comment type="caution">
    <text evidence="1">The sequence shown here is derived from an EMBL/GenBank/DDBJ whole genome shotgun (WGS) entry which is preliminary data.</text>
</comment>
<gene>
    <name evidence="1" type="ORF">FOZ62_004422</name>
</gene>
<organism evidence="1 2">
    <name type="scientific">Perkinsus olseni</name>
    <name type="common">Perkinsus atlanticus</name>
    <dbReference type="NCBI Taxonomy" id="32597"/>
    <lineage>
        <taxon>Eukaryota</taxon>
        <taxon>Sar</taxon>
        <taxon>Alveolata</taxon>
        <taxon>Perkinsozoa</taxon>
        <taxon>Perkinsea</taxon>
        <taxon>Perkinsida</taxon>
        <taxon>Perkinsidae</taxon>
        <taxon>Perkinsus</taxon>
    </lineage>
</organism>
<accession>A0A7J6SDE6</accession>
<dbReference type="AlphaFoldDB" id="A0A7J6SDE6"/>